<evidence type="ECO:0000313" key="3">
    <source>
        <dbReference type="Proteomes" id="UP000198122"/>
    </source>
</evidence>
<reference evidence="2 3" key="1">
    <citation type="submission" date="2017-06" db="EMBL/GenBank/DDBJ databases">
        <authorList>
            <person name="Kim H.J."/>
            <person name="Triplett B.A."/>
        </authorList>
    </citation>
    <scope>NUCLEOTIDE SEQUENCE [LARGE SCALE GENOMIC DNA]</scope>
    <source>
        <strain evidence="2 3">DSM 22179</strain>
    </source>
</reference>
<proteinExistence type="predicted"/>
<dbReference type="Proteomes" id="UP000198122">
    <property type="component" value="Unassembled WGS sequence"/>
</dbReference>
<dbReference type="AlphaFoldDB" id="A0A212U7Z7"/>
<feature type="chain" id="PRO_5039545409" evidence="1">
    <location>
        <begin position="29"/>
        <end position="364"/>
    </location>
</feature>
<protein>
    <submittedName>
        <fullName evidence="2">Uncharacterized protein</fullName>
    </submittedName>
</protein>
<keyword evidence="3" id="KW-1185">Reference proteome</keyword>
<dbReference type="PROSITE" id="PS51318">
    <property type="entry name" value="TAT"/>
    <property type="match status" value="1"/>
</dbReference>
<dbReference type="InterPro" id="IPR006311">
    <property type="entry name" value="TAT_signal"/>
</dbReference>
<dbReference type="OrthoDB" id="4412570at2"/>
<sequence length="364" mass="38527">MNTTKRRTLFSAAVAAACTLALTAPTEAATPHGEAPATTQQIVELSRESDAANAIQSLAGDHPVLETQQVAPTSTTVWGDRDELVNGRGAIMAMPSPADGDDPNDIEYMSSDLEHSMVLELPDNAVTHQEGGAVIAETPGRPTIVTQLTTTGRAQAMGILNSPDEELVFDFQLPAGHTWETAADGGLHLIDSTGTPQATVDTPWAVDANGQQLPTHYVVEGESIRQVVDTTDAAFPVVADPSWWWWTSTGGMCATEIAGIAFAPLAAVKVYNIAKRLKTVAERSSKVRAAVQKVGGYRDAVKAVAKRLGQRVKNSSAGKYIPLGGLALTATQQQAADQIISFMGDNIWDFMGFGSCGSIIRELT</sequence>
<accession>A0A212U7Z7</accession>
<dbReference type="RefSeq" id="WP_088819221.1">
    <property type="nucleotide sequence ID" value="NZ_FYEZ01000004.1"/>
</dbReference>
<gene>
    <name evidence="2" type="ORF">SAMN05445756_2188</name>
</gene>
<evidence type="ECO:0000256" key="1">
    <source>
        <dbReference type="SAM" id="SignalP"/>
    </source>
</evidence>
<organism evidence="2 3">
    <name type="scientific">Kytococcus aerolatus</name>
    <dbReference type="NCBI Taxonomy" id="592308"/>
    <lineage>
        <taxon>Bacteria</taxon>
        <taxon>Bacillati</taxon>
        <taxon>Actinomycetota</taxon>
        <taxon>Actinomycetes</taxon>
        <taxon>Micrococcales</taxon>
        <taxon>Kytococcaceae</taxon>
        <taxon>Kytococcus</taxon>
    </lineage>
</organism>
<evidence type="ECO:0000313" key="2">
    <source>
        <dbReference type="EMBL" id="SNC74270.1"/>
    </source>
</evidence>
<dbReference type="PROSITE" id="PS51257">
    <property type="entry name" value="PROKAR_LIPOPROTEIN"/>
    <property type="match status" value="1"/>
</dbReference>
<name>A0A212U7Z7_9MICO</name>
<keyword evidence="1" id="KW-0732">Signal</keyword>
<feature type="signal peptide" evidence="1">
    <location>
        <begin position="1"/>
        <end position="28"/>
    </location>
</feature>
<dbReference type="EMBL" id="FYEZ01000004">
    <property type="protein sequence ID" value="SNC74270.1"/>
    <property type="molecule type" value="Genomic_DNA"/>
</dbReference>